<evidence type="ECO:0000313" key="2">
    <source>
        <dbReference type="Proteomes" id="UP000007267"/>
    </source>
</evidence>
<accession>K7FN20</accession>
<reference evidence="1" key="3">
    <citation type="submission" date="2025-08" db="UniProtKB">
        <authorList>
            <consortium name="Ensembl"/>
        </authorList>
    </citation>
    <scope>IDENTIFICATION</scope>
</reference>
<dbReference type="Proteomes" id="UP000007267">
    <property type="component" value="Unassembled WGS sequence"/>
</dbReference>
<proteinExistence type="predicted"/>
<evidence type="ECO:0008006" key="3">
    <source>
        <dbReference type="Google" id="ProtNLM"/>
    </source>
</evidence>
<dbReference type="PANTHER" id="PTHR45913:SF19">
    <property type="entry name" value="LOW QUALITY PROTEIN: ZINC FINGER BED DOMAIN-CONTAINING PROTEIN 5-LIKE"/>
    <property type="match status" value="1"/>
</dbReference>
<dbReference type="Ensembl" id="ENSPSIT00000009477.1">
    <property type="protein sequence ID" value="ENSPSIP00000009430.1"/>
    <property type="gene ID" value="ENSPSIG00000008583.1"/>
</dbReference>
<reference evidence="1" key="4">
    <citation type="submission" date="2025-09" db="UniProtKB">
        <authorList>
            <consortium name="Ensembl"/>
        </authorList>
    </citation>
    <scope>IDENTIFICATION</scope>
</reference>
<organism evidence="1 2">
    <name type="scientific">Pelodiscus sinensis</name>
    <name type="common">Chinese softshell turtle</name>
    <name type="synonym">Trionyx sinensis</name>
    <dbReference type="NCBI Taxonomy" id="13735"/>
    <lineage>
        <taxon>Eukaryota</taxon>
        <taxon>Metazoa</taxon>
        <taxon>Chordata</taxon>
        <taxon>Craniata</taxon>
        <taxon>Vertebrata</taxon>
        <taxon>Euteleostomi</taxon>
        <taxon>Archelosauria</taxon>
        <taxon>Testudinata</taxon>
        <taxon>Testudines</taxon>
        <taxon>Cryptodira</taxon>
        <taxon>Trionychia</taxon>
        <taxon>Trionychidae</taxon>
        <taxon>Pelodiscus</taxon>
    </lineage>
</organism>
<keyword evidence="2" id="KW-1185">Reference proteome</keyword>
<protein>
    <recommendedName>
        <fullName evidence="3">HAT C-terminal dimerisation domain-containing protein</fullName>
    </recommendedName>
</protein>
<reference evidence="2" key="1">
    <citation type="submission" date="2011-10" db="EMBL/GenBank/DDBJ databases">
        <authorList>
            <consortium name="Soft-shell Turtle Genome Consortium"/>
        </authorList>
    </citation>
    <scope>NUCLEOTIDE SEQUENCE [LARGE SCALE GENOMIC DNA]</scope>
    <source>
        <strain evidence="2">Daiwa-1</strain>
    </source>
</reference>
<dbReference type="PANTHER" id="PTHR45913">
    <property type="entry name" value="EPM2A-INTERACTING PROTEIN 1"/>
    <property type="match status" value="1"/>
</dbReference>
<dbReference type="EMBL" id="AGCU01065815">
    <property type="status" value="NOT_ANNOTATED_CDS"/>
    <property type="molecule type" value="Genomic_DNA"/>
</dbReference>
<dbReference type="AlphaFoldDB" id="K7FN20"/>
<dbReference type="HOGENOM" id="CLU_021316_5_0_1"/>
<name>K7FN20_PELSI</name>
<dbReference type="EMBL" id="AGCU01065816">
    <property type="status" value="NOT_ANNOTATED_CDS"/>
    <property type="molecule type" value="Genomic_DNA"/>
</dbReference>
<reference evidence="2" key="2">
    <citation type="journal article" date="2013" name="Nat. Genet.">
        <title>The draft genomes of soft-shell turtle and green sea turtle yield insights into the development and evolution of the turtle-specific body plan.</title>
        <authorList>
            <person name="Wang Z."/>
            <person name="Pascual-Anaya J."/>
            <person name="Zadissa A."/>
            <person name="Li W."/>
            <person name="Niimura Y."/>
            <person name="Huang Z."/>
            <person name="Li C."/>
            <person name="White S."/>
            <person name="Xiong Z."/>
            <person name="Fang D."/>
            <person name="Wang B."/>
            <person name="Ming Y."/>
            <person name="Chen Y."/>
            <person name="Zheng Y."/>
            <person name="Kuraku S."/>
            <person name="Pignatelli M."/>
            <person name="Herrero J."/>
            <person name="Beal K."/>
            <person name="Nozawa M."/>
            <person name="Li Q."/>
            <person name="Wang J."/>
            <person name="Zhang H."/>
            <person name="Yu L."/>
            <person name="Shigenobu S."/>
            <person name="Wang J."/>
            <person name="Liu J."/>
            <person name="Flicek P."/>
            <person name="Searle S."/>
            <person name="Wang J."/>
            <person name="Kuratani S."/>
            <person name="Yin Y."/>
            <person name="Aken B."/>
            <person name="Zhang G."/>
            <person name="Irie N."/>
        </authorList>
    </citation>
    <scope>NUCLEOTIDE SEQUENCE [LARGE SCALE GENOMIC DNA]</scope>
    <source>
        <strain evidence="2">Daiwa-1</strain>
    </source>
</reference>
<sequence length="409" mass="46945">EGTLKRKVSTSNSNIFTETSKLTNKKRRYCEDYLAFGFTSNGNEDAPGAQCVVCNKILSNSCLVRAKLRRHFGTNHPEYKDKDIFKQKLESLEKSKLFMSKIAKSDNENATEASYKVSYRISLAEEAHTIGESLIKPCAKDIVMCMLDQKSSKKVEAVPLSNNTVTRRIHDLAADIEKELIFRLHLRVAYLADIFTKLNEVNLLLQGKNVNIFNAKDKILSLSRKLQFWISSVGRNDLDCLPTLNDFLEENGYKLDEDIRSDIADHLRDLYTNIIKYFPNINDNNNWIRNPLSLTEKPVRFSTQDYENLIEIASDGQLIQKFKDVSLITFWSDLCQSQEYSSLSRCAIRQLLPFASTYLCETGFSNYAAMKTKYRNRLNAAPDMRIQLSSIKPNIKRICQEKKTNHSSH</sequence>
<dbReference type="GeneTree" id="ENSGT00940000162521"/>
<evidence type="ECO:0000313" key="1">
    <source>
        <dbReference type="Ensembl" id="ENSPSIP00000009430.1"/>
    </source>
</evidence>
<dbReference type="eggNOG" id="ENOG502QT83">
    <property type="taxonomic scope" value="Eukaryota"/>
</dbReference>